<evidence type="ECO:0000313" key="4">
    <source>
        <dbReference type="EMBL" id="JAD09359.1"/>
    </source>
</evidence>
<reference evidence="4" key="2">
    <citation type="journal article" date="2015" name="Gigascience">
        <title>Reconstructing a comprehensive transcriptome assembly of a white-pupal translocated strain of the pest fruit fly Bactrocera cucurbitae.</title>
        <authorList>
            <person name="Sim S.B."/>
            <person name="Calla B."/>
            <person name="Hall B."/>
            <person name="DeRego T."/>
            <person name="Geib S.M."/>
        </authorList>
    </citation>
    <scope>NUCLEOTIDE SEQUENCE</scope>
</reference>
<organism evidence="4">
    <name type="scientific">Zeugodacus cucurbitae</name>
    <name type="common">Melon fruit fly</name>
    <name type="synonym">Bactrocera cucurbitae</name>
    <dbReference type="NCBI Taxonomy" id="28588"/>
    <lineage>
        <taxon>Eukaryota</taxon>
        <taxon>Metazoa</taxon>
        <taxon>Ecdysozoa</taxon>
        <taxon>Arthropoda</taxon>
        <taxon>Hexapoda</taxon>
        <taxon>Insecta</taxon>
        <taxon>Pterygota</taxon>
        <taxon>Neoptera</taxon>
        <taxon>Endopterygota</taxon>
        <taxon>Diptera</taxon>
        <taxon>Brachycera</taxon>
        <taxon>Muscomorpha</taxon>
        <taxon>Tephritoidea</taxon>
        <taxon>Tephritidae</taxon>
        <taxon>Zeugodacus</taxon>
        <taxon>Zeugodacus</taxon>
    </lineage>
</organism>
<dbReference type="EMBL" id="GBXI01004933">
    <property type="protein sequence ID" value="JAD09359.1"/>
    <property type="molecule type" value="Transcribed_RNA"/>
</dbReference>
<evidence type="ECO:0000256" key="2">
    <source>
        <dbReference type="SAM" id="Coils"/>
    </source>
</evidence>
<dbReference type="AlphaFoldDB" id="A0A0A1XDA2"/>
<dbReference type="PANTHER" id="PTHR21694:SF18">
    <property type="entry name" value="COILED-COIL DOMAIN-CONTAINING PROTEIN 63"/>
    <property type="match status" value="1"/>
</dbReference>
<keyword evidence="1 2" id="KW-0175">Coiled coil</keyword>
<dbReference type="Pfam" id="PF21773">
    <property type="entry name" value="ODAD1_CC"/>
    <property type="match status" value="1"/>
</dbReference>
<dbReference type="InterPro" id="IPR051876">
    <property type="entry name" value="ODA-DC/CCD"/>
</dbReference>
<reference evidence="4" key="1">
    <citation type="submission" date="2014-11" db="EMBL/GenBank/DDBJ databases">
        <authorList>
            <person name="Geib S."/>
        </authorList>
    </citation>
    <scope>NUCLEOTIDE SEQUENCE</scope>
</reference>
<dbReference type="OrthoDB" id="6766775at2759"/>
<dbReference type="PANTHER" id="PTHR21694">
    <property type="entry name" value="COILED-COIL DOMAIN-CONTAINING PROTEIN 63"/>
    <property type="match status" value="1"/>
</dbReference>
<protein>
    <submittedName>
        <fullName evidence="4">Coiled-coil domain-containing protein 63</fullName>
    </submittedName>
</protein>
<gene>
    <name evidence="4" type="primary">CCDC63</name>
    <name evidence="4" type="ORF">g.6715</name>
</gene>
<evidence type="ECO:0000256" key="1">
    <source>
        <dbReference type="ARBA" id="ARBA00023054"/>
    </source>
</evidence>
<dbReference type="InterPro" id="IPR049258">
    <property type="entry name" value="ODAD1_CC"/>
</dbReference>
<name>A0A0A1XDA2_ZEUCU</name>
<feature type="domain" description="ODAD1 central coiled coil region" evidence="3">
    <location>
        <begin position="143"/>
        <end position="421"/>
    </location>
</feature>
<accession>A0A0A1XDA2</accession>
<feature type="coiled-coil region" evidence="2">
    <location>
        <begin position="353"/>
        <end position="387"/>
    </location>
</feature>
<evidence type="ECO:0000259" key="3">
    <source>
        <dbReference type="Pfam" id="PF21773"/>
    </source>
</evidence>
<proteinExistence type="predicted"/>
<sequence>MTALDVKSSFLRDHMYKLQDVAKRQSDYRRALAARLKNFRRNQIMEDNMNKGTDKLLKEKADIKVRMWTAMGSQYRKKSASNLKTVKCHITCEERLADDIHYLKTGISNIQRELGRLSRLIYDLNRHTVPASRSIENKNKARKHLAIKENQLEVGIHQECKMTALNKKLRGELTELIVERKIFNDHYFKLIRALNSDKKYMTDLINYALNQFDSNIELYERFDIFKKRHRRDLEQRRMEMRDISRNKKESLNDTQFYRIKNLHRQLDDLQPKEYRRRSNVRESLKKKLIVNKNVLHKIFQYTEEKDIKNVIAKFKEQESLYYSYFNYANETSYHMTLLNNAVNRLFADIDLLKLENRNTMENQVDQIEKLETQLIEKKKNNAALRKTSEVNDERLTKLFQGLKLVRDHSKTDWQSLEKEIGDYREINIQNLHSQLKLVERRIFGVLVMVYKLERKSGKKRSNEFLIKHIEKFCDFATDLNDIVLTQQCPECAEVDTLNIDETESIGLTSIENVKHKLYDKIIQPEMQYRLHSMSTCRFPRARLLTAKRNMETVL</sequence>